<sequence length="91" mass="10440">QQQIPNGKVPPTIIVAPTGKILPLAMDDTNDEFHHHQQQNPLTTIAIQMGVINDTTHLEWLHERHNSLPVKNYQIIVNANHSNDTYMEKRK</sequence>
<dbReference type="EMBL" id="CAJVQB010165941">
    <property type="protein sequence ID" value="CAG8856976.1"/>
    <property type="molecule type" value="Genomic_DNA"/>
</dbReference>
<feature type="non-terminal residue" evidence="1">
    <location>
        <position position="91"/>
    </location>
</feature>
<organism evidence="1 2">
    <name type="scientific">Gigaspora margarita</name>
    <dbReference type="NCBI Taxonomy" id="4874"/>
    <lineage>
        <taxon>Eukaryota</taxon>
        <taxon>Fungi</taxon>
        <taxon>Fungi incertae sedis</taxon>
        <taxon>Mucoromycota</taxon>
        <taxon>Glomeromycotina</taxon>
        <taxon>Glomeromycetes</taxon>
        <taxon>Diversisporales</taxon>
        <taxon>Gigasporaceae</taxon>
        <taxon>Gigaspora</taxon>
    </lineage>
</organism>
<reference evidence="1 2" key="1">
    <citation type="submission" date="2021-06" db="EMBL/GenBank/DDBJ databases">
        <authorList>
            <person name="Kallberg Y."/>
            <person name="Tangrot J."/>
            <person name="Rosling A."/>
        </authorList>
    </citation>
    <scope>NUCLEOTIDE SEQUENCE [LARGE SCALE GENOMIC DNA]</scope>
    <source>
        <strain evidence="1 2">120-4 pot B 10/14</strain>
    </source>
</reference>
<proteinExistence type="predicted"/>
<keyword evidence="2" id="KW-1185">Reference proteome</keyword>
<feature type="non-terminal residue" evidence="1">
    <location>
        <position position="1"/>
    </location>
</feature>
<evidence type="ECO:0000313" key="2">
    <source>
        <dbReference type="Proteomes" id="UP000789901"/>
    </source>
</evidence>
<evidence type="ECO:0000313" key="1">
    <source>
        <dbReference type="EMBL" id="CAG8856976.1"/>
    </source>
</evidence>
<dbReference type="Proteomes" id="UP000789901">
    <property type="component" value="Unassembled WGS sequence"/>
</dbReference>
<gene>
    <name evidence="1" type="ORF">GMARGA_LOCUS45797</name>
</gene>
<comment type="caution">
    <text evidence="1">The sequence shown here is derived from an EMBL/GenBank/DDBJ whole genome shotgun (WGS) entry which is preliminary data.</text>
</comment>
<accession>A0ABN7XRP6</accession>
<name>A0ABN7XRP6_GIGMA</name>
<protein>
    <submittedName>
        <fullName evidence="1">25132_t:CDS:1</fullName>
    </submittedName>
</protein>